<dbReference type="SUPFAM" id="SSF140111">
    <property type="entry name" value="Endosomal sorting complex assembly domain"/>
    <property type="match status" value="1"/>
</dbReference>
<keyword evidence="3 6" id="KW-0813">Transport</keyword>
<dbReference type="GO" id="GO:0006612">
    <property type="term" value="P:protein targeting to membrane"/>
    <property type="evidence" value="ECO:0007669"/>
    <property type="project" value="TreeGrafter"/>
</dbReference>
<proteinExistence type="inferred from homology"/>
<dbReference type="GO" id="GO:0006623">
    <property type="term" value="P:protein targeting to vacuole"/>
    <property type="evidence" value="ECO:0007669"/>
    <property type="project" value="TreeGrafter"/>
</dbReference>
<evidence type="ECO:0000256" key="7">
    <source>
        <dbReference type="SAM" id="Coils"/>
    </source>
</evidence>
<accession>A0A1E4T6U1</accession>
<gene>
    <name evidence="10" type="ORF">CANARDRAFT_96905</name>
</gene>
<dbReference type="InterPro" id="IPR009851">
    <property type="entry name" value="Mod_r"/>
</dbReference>
<evidence type="ECO:0000256" key="2">
    <source>
        <dbReference type="ARBA" id="ARBA00007617"/>
    </source>
</evidence>
<dbReference type="EMBL" id="KV453848">
    <property type="protein sequence ID" value="ODV87487.1"/>
    <property type="molecule type" value="Genomic_DNA"/>
</dbReference>
<feature type="region of interest" description="Disordered" evidence="8">
    <location>
        <begin position="1"/>
        <end position="28"/>
    </location>
</feature>
<dbReference type="PANTHER" id="PTHR13678:SF2">
    <property type="entry name" value="VACUOLAR PROTEIN SORTING-ASSOCIATED PROTEIN 37A"/>
    <property type="match status" value="1"/>
</dbReference>
<name>A0A1E4T6U1_9ASCO</name>
<comment type="subcellular location">
    <subcellularLocation>
        <location evidence="1">Endosome</location>
    </subcellularLocation>
</comment>
<evidence type="ECO:0000256" key="5">
    <source>
        <dbReference type="ARBA" id="ARBA00022927"/>
    </source>
</evidence>
<sequence>MFPRPSLPPKPSERSSSQRPQQDQSQTHIEEQIIDYDKLEYPLIPADITSSYLSELEPSMPKYFNDLGTQKLQELLQDQKLLQGYILKNPNFAKLHNDIIEKLTLQMEYTKKLLEKYESATQKKVESLNIRLSEYHEKLDAYNRLQVEMYDKLSKFSKDSVEKTMQQKLSLQDEKCKTILDQLLNRSSPVDEIEINHFVSEYKAERQTYYLMKEKLYRLYEDRVGGFD</sequence>
<dbReference type="STRING" id="983967.A0A1E4T6U1"/>
<dbReference type="InterPro" id="IPR029012">
    <property type="entry name" value="Helix_hairpin_bin_sf"/>
</dbReference>
<reference evidence="11" key="1">
    <citation type="submission" date="2016-04" db="EMBL/GenBank/DDBJ databases">
        <title>Comparative genomics of biotechnologically important yeasts.</title>
        <authorList>
            <consortium name="DOE Joint Genome Institute"/>
            <person name="Riley R."/>
            <person name="Haridas S."/>
            <person name="Wolfe K.H."/>
            <person name="Lopes M.R."/>
            <person name="Hittinger C.T."/>
            <person name="Goker M."/>
            <person name="Salamov A."/>
            <person name="Wisecaver J."/>
            <person name="Long T.M."/>
            <person name="Aerts A.L."/>
            <person name="Barry K."/>
            <person name="Choi C."/>
            <person name="Clum A."/>
            <person name="Coughlan A.Y."/>
            <person name="Deshpande S."/>
            <person name="Douglass A.P."/>
            <person name="Hanson S.J."/>
            <person name="Klenk H.-P."/>
            <person name="Labutti K."/>
            <person name="Lapidus A."/>
            <person name="Lindquist E."/>
            <person name="Lipzen A."/>
            <person name="Meier-Kolthoff J.P."/>
            <person name="Ohm R.A."/>
            <person name="Otillar R.P."/>
            <person name="Pangilinan J."/>
            <person name="Peng Y."/>
            <person name="Rokas A."/>
            <person name="Rosa C.A."/>
            <person name="Scheuner C."/>
            <person name="Sibirny A.A."/>
            <person name="Slot J.C."/>
            <person name="Stielow J.B."/>
            <person name="Sun H."/>
            <person name="Kurtzman C.P."/>
            <person name="Blackwell M."/>
            <person name="Grigoriev I.V."/>
            <person name="Jeffries T.W."/>
        </authorList>
    </citation>
    <scope>NUCLEOTIDE SEQUENCE [LARGE SCALE GENOMIC DNA]</scope>
    <source>
        <strain evidence="11">NRRL YB-2248</strain>
    </source>
</reference>
<dbReference type="Proteomes" id="UP000094801">
    <property type="component" value="Unassembled WGS sequence"/>
</dbReference>
<dbReference type="GO" id="GO:0043162">
    <property type="term" value="P:ubiquitin-dependent protein catabolic process via the multivesicular body sorting pathway"/>
    <property type="evidence" value="ECO:0007669"/>
    <property type="project" value="UniProtKB-ARBA"/>
</dbReference>
<dbReference type="AlphaFoldDB" id="A0A1E4T6U1"/>
<keyword evidence="11" id="KW-1185">Reference proteome</keyword>
<dbReference type="Gene3D" id="1.10.287.660">
    <property type="entry name" value="Helix hairpin bin"/>
    <property type="match status" value="1"/>
</dbReference>
<dbReference type="OrthoDB" id="3991664at2759"/>
<feature type="domain" description="VPS37 C-terminal" evidence="9">
    <location>
        <begin position="139"/>
        <end position="228"/>
    </location>
</feature>
<dbReference type="InterPro" id="IPR037202">
    <property type="entry name" value="ESCRT_assembly_dom"/>
</dbReference>
<comment type="similarity">
    <text evidence="2">Belongs to the VPS37 family.</text>
</comment>
<dbReference type="PANTHER" id="PTHR13678">
    <property type="entry name" value="VACUOLAR PROTEIN SORTING-ASSOCIATED PROTEIN 37"/>
    <property type="match status" value="1"/>
</dbReference>
<feature type="coiled-coil region" evidence="7">
    <location>
        <begin position="100"/>
        <end position="145"/>
    </location>
</feature>
<protein>
    <recommendedName>
        <fullName evidence="9">VPS37 C-terminal domain-containing protein</fullName>
    </recommendedName>
</protein>
<evidence type="ECO:0000259" key="9">
    <source>
        <dbReference type="PROSITE" id="PS51314"/>
    </source>
</evidence>
<keyword evidence="4" id="KW-0967">Endosome</keyword>
<evidence type="ECO:0000256" key="8">
    <source>
        <dbReference type="SAM" id="MobiDB-lite"/>
    </source>
</evidence>
<feature type="compositionally biased region" description="Pro residues" evidence="8">
    <location>
        <begin position="1"/>
        <end position="10"/>
    </location>
</feature>
<dbReference type="PROSITE" id="PS51314">
    <property type="entry name" value="VPS37_C"/>
    <property type="match status" value="1"/>
</dbReference>
<dbReference type="GO" id="GO:0000813">
    <property type="term" value="C:ESCRT I complex"/>
    <property type="evidence" value="ECO:0007669"/>
    <property type="project" value="UniProtKB-ARBA"/>
</dbReference>
<evidence type="ECO:0000313" key="10">
    <source>
        <dbReference type="EMBL" id="ODV87487.1"/>
    </source>
</evidence>
<keyword evidence="7" id="KW-0175">Coiled coil</keyword>
<evidence type="ECO:0000256" key="1">
    <source>
        <dbReference type="ARBA" id="ARBA00004177"/>
    </source>
</evidence>
<feature type="compositionally biased region" description="Low complexity" evidence="8">
    <location>
        <begin position="14"/>
        <end position="26"/>
    </location>
</feature>
<dbReference type="Pfam" id="PF07200">
    <property type="entry name" value="Mod_r"/>
    <property type="match status" value="1"/>
</dbReference>
<evidence type="ECO:0000256" key="4">
    <source>
        <dbReference type="ARBA" id="ARBA00022753"/>
    </source>
</evidence>
<organism evidence="10 11">
    <name type="scientific">[Candida] arabinofermentans NRRL YB-2248</name>
    <dbReference type="NCBI Taxonomy" id="983967"/>
    <lineage>
        <taxon>Eukaryota</taxon>
        <taxon>Fungi</taxon>
        <taxon>Dikarya</taxon>
        <taxon>Ascomycota</taxon>
        <taxon>Saccharomycotina</taxon>
        <taxon>Pichiomycetes</taxon>
        <taxon>Pichiales</taxon>
        <taxon>Pichiaceae</taxon>
        <taxon>Ogataea</taxon>
        <taxon>Ogataea/Candida clade</taxon>
    </lineage>
</organism>
<evidence type="ECO:0000256" key="3">
    <source>
        <dbReference type="ARBA" id="ARBA00022448"/>
    </source>
</evidence>
<evidence type="ECO:0000313" key="11">
    <source>
        <dbReference type="Proteomes" id="UP000094801"/>
    </source>
</evidence>
<evidence type="ECO:0000256" key="6">
    <source>
        <dbReference type="PROSITE-ProRule" id="PRU00646"/>
    </source>
</evidence>
<keyword evidence="5 6" id="KW-0653">Protein transport</keyword>